<feature type="compositionally biased region" description="Low complexity" evidence="1">
    <location>
        <begin position="75"/>
        <end position="86"/>
    </location>
</feature>
<feature type="region of interest" description="Disordered" evidence="1">
    <location>
        <begin position="75"/>
        <end position="119"/>
    </location>
</feature>
<keyword evidence="3" id="KW-1185">Reference proteome</keyword>
<name>A0A178MU58_9PROT</name>
<evidence type="ECO:0000256" key="1">
    <source>
        <dbReference type="SAM" id="MobiDB-lite"/>
    </source>
</evidence>
<organism evidence="2 3">
    <name type="scientific">Paramagnetospirillum marisnigri</name>
    <dbReference type="NCBI Taxonomy" id="1285242"/>
    <lineage>
        <taxon>Bacteria</taxon>
        <taxon>Pseudomonadati</taxon>
        <taxon>Pseudomonadota</taxon>
        <taxon>Alphaproteobacteria</taxon>
        <taxon>Rhodospirillales</taxon>
        <taxon>Magnetospirillaceae</taxon>
        <taxon>Paramagnetospirillum</taxon>
    </lineage>
</organism>
<feature type="region of interest" description="Disordered" evidence="1">
    <location>
        <begin position="133"/>
        <end position="159"/>
    </location>
</feature>
<reference evidence="2 3" key="1">
    <citation type="submission" date="2016-04" db="EMBL/GenBank/DDBJ databases">
        <title>Draft genome sequence of freshwater magnetotactic bacteria Magnetospirillum marisnigri SP-1 and Magnetospirillum moscoviense BB-1.</title>
        <authorList>
            <person name="Koziaeva V."/>
            <person name="Dziuba M.V."/>
            <person name="Ivanov T.M."/>
            <person name="Kuznetsov B."/>
            <person name="Grouzdev D.S."/>
        </authorList>
    </citation>
    <scope>NUCLEOTIDE SEQUENCE [LARGE SCALE GENOMIC DNA]</scope>
    <source>
        <strain evidence="2 3">SP-1</strain>
    </source>
</reference>
<feature type="compositionally biased region" description="Basic residues" evidence="1">
    <location>
        <begin position="148"/>
        <end position="159"/>
    </location>
</feature>
<sequence length="159" mass="16249">MDRGGALGYSSPMSDTPPDFNALARRYLDLWQEQVAAVAADPALGEAVARGVAMMTQTAVAVAEATGVARNGGVRGAAASARNGAGSDEGTVSPGGTAPDRPQAAATASDDPRLHHDELARRVAALEERVATLEATFGGSGPQPVPQPRKRRPRGPQAV</sequence>
<gene>
    <name evidence="2" type="ORF">A6A04_00950</name>
</gene>
<dbReference type="EMBL" id="LWQT01000044">
    <property type="protein sequence ID" value="OAN52294.1"/>
    <property type="molecule type" value="Genomic_DNA"/>
</dbReference>
<comment type="caution">
    <text evidence="2">The sequence shown here is derived from an EMBL/GenBank/DDBJ whole genome shotgun (WGS) entry which is preliminary data.</text>
</comment>
<evidence type="ECO:0000313" key="3">
    <source>
        <dbReference type="Proteomes" id="UP000078428"/>
    </source>
</evidence>
<protein>
    <recommendedName>
        <fullName evidence="4">Poly(3-hydroxyalkanoate) polymerase subunit PhaE</fullName>
    </recommendedName>
</protein>
<accession>A0A178MU58</accession>
<dbReference type="AlphaFoldDB" id="A0A178MU58"/>
<feature type="compositionally biased region" description="Basic and acidic residues" evidence="1">
    <location>
        <begin position="110"/>
        <end position="119"/>
    </location>
</feature>
<evidence type="ECO:0008006" key="4">
    <source>
        <dbReference type="Google" id="ProtNLM"/>
    </source>
</evidence>
<evidence type="ECO:0000313" key="2">
    <source>
        <dbReference type="EMBL" id="OAN52294.1"/>
    </source>
</evidence>
<dbReference type="Proteomes" id="UP000078428">
    <property type="component" value="Unassembled WGS sequence"/>
</dbReference>
<dbReference type="STRING" id="1285242.A6A04_00950"/>
<proteinExistence type="predicted"/>